<evidence type="ECO:0000313" key="7">
    <source>
        <dbReference type="EMBL" id="ESP93122.1"/>
    </source>
</evidence>
<dbReference type="GO" id="GO:0016491">
    <property type="term" value="F:oxidoreductase activity"/>
    <property type="evidence" value="ECO:0007669"/>
    <property type="project" value="UniProtKB-KW"/>
</dbReference>
<dbReference type="PANTHER" id="PTHR42973:SF39">
    <property type="entry name" value="FAD-BINDING PCMH-TYPE DOMAIN-CONTAINING PROTEIN"/>
    <property type="match status" value="1"/>
</dbReference>
<protein>
    <submittedName>
        <fullName evidence="7">FAD/FMN-containing dehydrogenase</fullName>
    </submittedName>
</protein>
<organism evidence="7 8">
    <name type="scientific">Pseudoalteromonas luteoviolacea (strain 2ta16)</name>
    <dbReference type="NCBI Taxonomy" id="1353533"/>
    <lineage>
        <taxon>Bacteria</taxon>
        <taxon>Pseudomonadati</taxon>
        <taxon>Pseudomonadota</taxon>
        <taxon>Gammaproteobacteria</taxon>
        <taxon>Alteromonadales</taxon>
        <taxon>Pseudoalteromonadaceae</taxon>
        <taxon>Pseudoalteromonas</taxon>
    </lineage>
</organism>
<keyword evidence="4" id="KW-0274">FAD</keyword>
<dbReference type="EMBL" id="AUSV01000037">
    <property type="protein sequence ID" value="ESP93122.1"/>
    <property type="molecule type" value="Genomic_DNA"/>
</dbReference>
<name>V4JDG5_PSEL2</name>
<dbReference type="SUPFAM" id="SSF56176">
    <property type="entry name" value="FAD-binding/transporter-associated domain-like"/>
    <property type="match status" value="1"/>
</dbReference>
<evidence type="ECO:0000313" key="8">
    <source>
        <dbReference type="Proteomes" id="UP000017820"/>
    </source>
</evidence>
<dbReference type="Proteomes" id="UP000017820">
    <property type="component" value="Unassembled WGS sequence"/>
</dbReference>
<evidence type="ECO:0000256" key="3">
    <source>
        <dbReference type="ARBA" id="ARBA00022630"/>
    </source>
</evidence>
<dbReference type="RefSeq" id="WP_023399221.1">
    <property type="nucleotide sequence ID" value="NZ_AUSV01000037.1"/>
</dbReference>
<dbReference type="InterPro" id="IPR036318">
    <property type="entry name" value="FAD-bd_PCMH-like_sf"/>
</dbReference>
<evidence type="ECO:0000256" key="5">
    <source>
        <dbReference type="ARBA" id="ARBA00023002"/>
    </source>
</evidence>
<evidence type="ECO:0000256" key="1">
    <source>
        <dbReference type="ARBA" id="ARBA00001974"/>
    </source>
</evidence>
<dbReference type="InterPro" id="IPR050416">
    <property type="entry name" value="FAD-linked_Oxidoreductase"/>
</dbReference>
<gene>
    <name evidence="7" type="ORF">PL2TA16_03343</name>
</gene>
<dbReference type="Pfam" id="PF01565">
    <property type="entry name" value="FAD_binding_4"/>
    <property type="match status" value="1"/>
</dbReference>
<evidence type="ECO:0000256" key="2">
    <source>
        <dbReference type="ARBA" id="ARBA00005466"/>
    </source>
</evidence>
<dbReference type="Gene3D" id="3.30.465.10">
    <property type="match status" value="1"/>
</dbReference>
<sequence>MFLTASQKDRIQTIVGCDRVFFPSNDLNNQEDQYNQSRKVFNRKFDFVPSAVVQVTNSLQVAHLVAYSEQEGIEFTVKSGGHDHEGECVSTAKVLIDFCRMNEVIVFDNKKLVSIQPGAKFEKIKTELDNSHLGIPHGTCHTVAIAGYTMGGGWGPWTRKYGMGCERLVGATMVLGDGTIAFLGQSATVHREKITKNGLKVIFNDDLNSPLLRALRGGGGLSYGIVTEFIFEPFELPDIAQSFVIKKSDIPAFDNLKATDVIAAWESLTSAGKNPNLIGTNLKVNAKGVICESEISPDAVLDWQLNGHFGGTSEELERMLKQWGGDVIGLIQQDPSLSHDAKKQQIDDLTKELTQFYKKVCSNSVLYSRSANTPGYTLSFEAWDRELKGIELETDEPAPHKITSRMPTRDWGHQSRIALVKSLQSTLLYRDKEDTNISAYITLGAISGEYYDSKPADVALQKIRCSFPYQDRPFTIQYQAWWDQLAKGHPVEKEIATRFYENRAQDWIESCRSYDIPQTKGSFISFKDAAVETKDYFGDSYNELIDTKCRYSKDAKCLFRSRKTII</sequence>
<keyword evidence="3" id="KW-0285">Flavoprotein</keyword>
<dbReference type="PROSITE" id="PS51387">
    <property type="entry name" value="FAD_PCMH"/>
    <property type="match status" value="1"/>
</dbReference>
<comment type="cofactor">
    <cofactor evidence="1">
        <name>FAD</name>
        <dbReference type="ChEBI" id="CHEBI:57692"/>
    </cofactor>
</comment>
<dbReference type="PANTHER" id="PTHR42973">
    <property type="entry name" value="BINDING OXIDOREDUCTASE, PUTATIVE (AFU_ORTHOLOGUE AFUA_1G17690)-RELATED"/>
    <property type="match status" value="1"/>
</dbReference>
<reference evidence="7 8" key="1">
    <citation type="submission" date="2013-07" db="EMBL/GenBank/DDBJ databases">
        <title>Draft genome sequence of Pseudoalteromonas luteoviolacea 2ta16.</title>
        <authorList>
            <person name="Allen E.E."/>
            <person name="Azam F."/>
            <person name="Podell S."/>
        </authorList>
    </citation>
    <scope>NUCLEOTIDE SEQUENCE [LARGE SCALE GENOMIC DNA]</scope>
    <source>
        <strain evidence="7 8">2ta16</strain>
    </source>
</reference>
<proteinExistence type="inferred from homology"/>
<dbReference type="InterPro" id="IPR006094">
    <property type="entry name" value="Oxid_FAD_bind_N"/>
</dbReference>
<dbReference type="GO" id="GO:0071949">
    <property type="term" value="F:FAD binding"/>
    <property type="evidence" value="ECO:0007669"/>
    <property type="project" value="InterPro"/>
</dbReference>
<feature type="domain" description="FAD-binding PCMH-type" evidence="6">
    <location>
        <begin position="45"/>
        <end position="236"/>
    </location>
</feature>
<evidence type="ECO:0000259" key="6">
    <source>
        <dbReference type="PROSITE" id="PS51387"/>
    </source>
</evidence>
<dbReference type="InterPro" id="IPR016169">
    <property type="entry name" value="FAD-bd_PCMH_sub2"/>
</dbReference>
<comment type="caution">
    <text evidence="7">The sequence shown here is derived from an EMBL/GenBank/DDBJ whole genome shotgun (WGS) entry which is preliminary data.</text>
</comment>
<comment type="similarity">
    <text evidence="2">Belongs to the oxygen-dependent FAD-linked oxidoreductase family.</text>
</comment>
<dbReference type="InterPro" id="IPR016166">
    <property type="entry name" value="FAD-bd_PCMH"/>
</dbReference>
<evidence type="ECO:0000256" key="4">
    <source>
        <dbReference type="ARBA" id="ARBA00022827"/>
    </source>
</evidence>
<dbReference type="PATRIC" id="fig|1353533.3.peg.2309"/>
<accession>V4JDG5</accession>
<keyword evidence="5" id="KW-0560">Oxidoreductase</keyword>
<dbReference type="AlphaFoldDB" id="V4JDG5"/>